<keyword evidence="2" id="KW-1185">Reference proteome</keyword>
<protein>
    <submittedName>
        <fullName evidence="1">Uncharacterized protein</fullName>
    </submittedName>
</protein>
<organism evidence="1 2">
    <name type="scientific">Dinghuibacter silviterrae</name>
    <dbReference type="NCBI Taxonomy" id="1539049"/>
    <lineage>
        <taxon>Bacteria</taxon>
        <taxon>Pseudomonadati</taxon>
        <taxon>Bacteroidota</taxon>
        <taxon>Chitinophagia</taxon>
        <taxon>Chitinophagales</taxon>
        <taxon>Chitinophagaceae</taxon>
        <taxon>Dinghuibacter</taxon>
    </lineage>
</organism>
<sequence length="276" mass="31597">MWDQLTKEEQKQISEQLDLKGHTLTDAIRGTAMFVFMEVDSFGKDGIALYDATKNENDLLHVYLFTKDDNGPYQLDQIRTSLKVPNSESSKGIEVIRKEYFAAEGDIPTRDAIERELLQIVERRYIDEELRFNKPIRQAFNDLGFHDFGTMLDHMKRHGNLTYFSTSGETFTPGQKTSTHINYEFVVVSPRQGRDPYISLIKASLADGSFIKNSDVPHELAFSRQAAPLPNQQQMASMLMESLAIKPQVFDRVKELFKFGEDSRAGPASQRKHRPK</sequence>
<gene>
    <name evidence="1" type="ORF">EDB95_4906</name>
</gene>
<dbReference type="EMBL" id="SODV01000002">
    <property type="protein sequence ID" value="TDW97067.1"/>
    <property type="molecule type" value="Genomic_DNA"/>
</dbReference>
<evidence type="ECO:0000313" key="1">
    <source>
        <dbReference type="EMBL" id="TDW97067.1"/>
    </source>
</evidence>
<dbReference type="Proteomes" id="UP000294498">
    <property type="component" value="Unassembled WGS sequence"/>
</dbReference>
<dbReference type="RefSeq" id="WP_133998624.1">
    <property type="nucleotide sequence ID" value="NZ_SODV01000002.1"/>
</dbReference>
<evidence type="ECO:0000313" key="2">
    <source>
        <dbReference type="Proteomes" id="UP000294498"/>
    </source>
</evidence>
<dbReference type="AlphaFoldDB" id="A0A4R8DHQ9"/>
<accession>A0A4R8DHQ9</accession>
<name>A0A4R8DHQ9_9BACT</name>
<comment type="caution">
    <text evidence="1">The sequence shown here is derived from an EMBL/GenBank/DDBJ whole genome shotgun (WGS) entry which is preliminary data.</text>
</comment>
<proteinExistence type="predicted"/>
<reference evidence="1 2" key="1">
    <citation type="submission" date="2019-03" db="EMBL/GenBank/DDBJ databases">
        <title>Genomic Encyclopedia of Type Strains, Phase IV (KMG-IV): sequencing the most valuable type-strain genomes for metagenomic binning, comparative biology and taxonomic classification.</title>
        <authorList>
            <person name="Goeker M."/>
        </authorList>
    </citation>
    <scope>NUCLEOTIDE SEQUENCE [LARGE SCALE GENOMIC DNA]</scope>
    <source>
        <strain evidence="1 2">DSM 100059</strain>
    </source>
</reference>